<keyword evidence="1" id="KW-0880">Kelch repeat</keyword>
<reference evidence="6" key="2">
    <citation type="journal article" date="2023" name="IMA Fungus">
        <title>Comparative genomic study of the Penicillium genus elucidates a diverse pangenome and 15 lateral gene transfer events.</title>
        <authorList>
            <person name="Petersen C."/>
            <person name="Sorensen T."/>
            <person name="Nielsen M.R."/>
            <person name="Sondergaard T.E."/>
            <person name="Sorensen J.L."/>
            <person name="Fitzpatrick D.A."/>
            <person name="Frisvad J.C."/>
            <person name="Nielsen K.L."/>
        </authorList>
    </citation>
    <scope>NUCLEOTIDE SEQUENCE</scope>
    <source>
        <strain evidence="6">IBT 30761</strain>
    </source>
</reference>
<keyword evidence="7" id="KW-1185">Reference proteome</keyword>
<dbReference type="PANTHER" id="PTHR46228">
    <property type="entry name" value="KELCH DOMAIN-CONTAINING PROTEIN"/>
    <property type="match status" value="1"/>
</dbReference>
<dbReference type="OrthoDB" id="540004at2759"/>
<gene>
    <name evidence="6" type="ORF">N7532_011416</name>
</gene>
<evidence type="ECO:0000256" key="3">
    <source>
        <dbReference type="SAM" id="MobiDB-lite"/>
    </source>
</evidence>
<evidence type="ECO:0000256" key="2">
    <source>
        <dbReference type="ARBA" id="ARBA00022737"/>
    </source>
</evidence>
<comment type="caution">
    <text evidence="6">The sequence shown here is derived from an EMBL/GenBank/DDBJ whole genome shotgun (WGS) entry which is preliminary data.</text>
</comment>
<dbReference type="InterPro" id="IPR011043">
    <property type="entry name" value="Gal_Oxase/kelch_b-propeller"/>
</dbReference>
<evidence type="ECO:0000256" key="4">
    <source>
        <dbReference type="SAM" id="Phobius"/>
    </source>
</evidence>
<sequence>MWWFIATVLIFSDGAIGASNSSTLSIDPIKNFCQRLWHQSVVKDDVLYIDGGIEVFIPYNNHGNPEQGDPILGLNTYMVMVPMNGSWNWDTNITVTAVNKTVNSETGALPPSNIRGALYAGAQDDSNVYMYGGTVSYANQTFPGFMFSTAPTYSLWSVDPTGHTWNQFDVSLDVPFRPAGGAYAEATGRGMAFYLNGFLDNGSSPDYQYYEDFRTYVPGLIVLNTTTQEAKNLSTSSLNNYPRAMGGLVYLPKIGTEGILVSMGGVTKPVTNSALSDMGTYVSTSNSRLEGAINSHPASLQVPFDSVDFLDIASIDGGNSDGTWYTQTTTGDIPAPRTDFCLVTVSAPDNSSHNIYLYGGKGEKDTYDQTYVLSIPSFTWIKLMEGASSSLRTYVAILNLNNSKWGKVFNYHAGAYTLPSKITDVIGGSAMGNATLTEPATGFSNEKVTTYFSQLGDSGSDSGSHMSGGTIAGAAIGSVAGAAVLVAGLIYVLIIRRRKRKAANRHPGIPEAPPDPISARFSRAIFRNSGRKVELGSQRPEVHEMDTSPQAFELPVRTSRDSRGLEEKKD</sequence>
<dbReference type="GeneID" id="81362886"/>
<evidence type="ECO:0000313" key="7">
    <source>
        <dbReference type="Proteomes" id="UP001149074"/>
    </source>
</evidence>
<evidence type="ECO:0000313" key="6">
    <source>
        <dbReference type="EMBL" id="KAJ5082373.1"/>
    </source>
</evidence>
<dbReference type="PANTHER" id="PTHR46228:SF2">
    <property type="entry name" value="KELCH REPEAT PROTEIN (AFU_ORTHOLOGUE AFUA_4G14350)"/>
    <property type="match status" value="1"/>
</dbReference>
<dbReference type="AlphaFoldDB" id="A0A9W9EID5"/>
<keyword evidence="5" id="KW-0732">Signal</keyword>
<dbReference type="Gene3D" id="2.120.10.80">
    <property type="entry name" value="Kelch-type beta propeller"/>
    <property type="match status" value="1"/>
</dbReference>
<feature type="transmembrane region" description="Helical" evidence="4">
    <location>
        <begin position="471"/>
        <end position="495"/>
    </location>
</feature>
<keyword evidence="4" id="KW-1133">Transmembrane helix</keyword>
<feature type="signal peptide" evidence="5">
    <location>
        <begin position="1"/>
        <end position="17"/>
    </location>
</feature>
<organism evidence="6 7">
    <name type="scientific">Penicillium argentinense</name>
    <dbReference type="NCBI Taxonomy" id="1131581"/>
    <lineage>
        <taxon>Eukaryota</taxon>
        <taxon>Fungi</taxon>
        <taxon>Dikarya</taxon>
        <taxon>Ascomycota</taxon>
        <taxon>Pezizomycotina</taxon>
        <taxon>Eurotiomycetes</taxon>
        <taxon>Eurotiomycetidae</taxon>
        <taxon>Eurotiales</taxon>
        <taxon>Aspergillaceae</taxon>
        <taxon>Penicillium</taxon>
    </lineage>
</organism>
<dbReference type="Proteomes" id="UP001149074">
    <property type="component" value="Unassembled WGS sequence"/>
</dbReference>
<proteinExistence type="predicted"/>
<reference evidence="6" key="1">
    <citation type="submission" date="2022-11" db="EMBL/GenBank/DDBJ databases">
        <authorList>
            <person name="Petersen C."/>
        </authorList>
    </citation>
    <scope>NUCLEOTIDE SEQUENCE</scope>
    <source>
        <strain evidence="6">IBT 30761</strain>
    </source>
</reference>
<keyword evidence="4" id="KW-0472">Membrane</keyword>
<dbReference type="EMBL" id="JAPQKI010000011">
    <property type="protein sequence ID" value="KAJ5082373.1"/>
    <property type="molecule type" value="Genomic_DNA"/>
</dbReference>
<name>A0A9W9EID5_9EURO</name>
<dbReference type="SUPFAM" id="SSF50965">
    <property type="entry name" value="Galactose oxidase, central domain"/>
    <property type="match status" value="1"/>
</dbReference>
<evidence type="ECO:0000256" key="5">
    <source>
        <dbReference type="SAM" id="SignalP"/>
    </source>
</evidence>
<evidence type="ECO:0000256" key="1">
    <source>
        <dbReference type="ARBA" id="ARBA00022441"/>
    </source>
</evidence>
<evidence type="ECO:0008006" key="8">
    <source>
        <dbReference type="Google" id="ProtNLM"/>
    </source>
</evidence>
<keyword evidence="4" id="KW-0812">Transmembrane</keyword>
<accession>A0A9W9EID5</accession>
<dbReference type="InterPro" id="IPR015915">
    <property type="entry name" value="Kelch-typ_b-propeller"/>
</dbReference>
<feature type="compositionally biased region" description="Basic and acidic residues" evidence="3">
    <location>
        <begin position="558"/>
        <end position="570"/>
    </location>
</feature>
<dbReference type="RefSeq" id="XP_056468895.1">
    <property type="nucleotide sequence ID" value="XM_056623907.1"/>
</dbReference>
<feature type="chain" id="PRO_5040971934" description="Kelch repeat protein" evidence="5">
    <location>
        <begin position="18"/>
        <end position="570"/>
    </location>
</feature>
<keyword evidence="2" id="KW-0677">Repeat</keyword>
<protein>
    <recommendedName>
        <fullName evidence="8">Kelch repeat protein</fullName>
    </recommendedName>
</protein>
<feature type="region of interest" description="Disordered" evidence="3">
    <location>
        <begin position="532"/>
        <end position="570"/>
    </location>
</feature>